<dbReference type="Proteomes" id="UP000249725">
    <property type="component" value="Unassembled WGS sequence"/>
</dbReference>
<evidence type="ECO:0000313" key="2">
    <source>
        <dbReference type="EMBL" id="RAK52092.1"/>
    </source>
</evidence>
<protein>
    <submittedName>
        <fullName evidence="2">Uncharacterized protein</fullName>
    </submittedName>
</protein>
<evidence type="ECO:0000313" key="3">
    <source>
        <dbReference type="Proteomes" id="UP000249725"/>
    </source>
</evidence>
<reference evidence="3" key="1">
    <citation type="submission" date="2018-05" db="EMBL/GenBank/DDBJ databases">
        <authorList>
            <person name="Li X."/>
        </authorList>
    </citation>
    <scope>NUCLEOTIDE SEQUENCE [LARGE SCALE GENOMIC DNA]</scope>
    <source>
        <strain evidence="3">YIM 73061</strain>
    </source>
</reference>
<dbReference type="EMBL" id="QFYR01000003">
    <property type="protein sequence ID" value="RAK52092.1"/>
    <property type="molecule type" value="Genomic_DNA"/>
</dbReference>
<organism evidence="2 3">
    <name type="scientific">Phenylobacterium deserti</name>
    <dbReference type="NCBI Taxonomy" id="1914756"/>
    <lineage>
        <taxon>Bacteria</taxon>
        <taxon>Pseudomonadati</taxon>
        <taxon>Pseudomonadota</taxon>
        <taxon>Alphaproteobacteria</taxon>
        <taxon>Caulobacterales</taxon>
        <taxon>Caulobacteraceae</taxon>
        <taxon>Phenylobacterium</taxon>
    </lineage>
</organism>
<gene>
    <name evidence="2" type="ORF">DJ018_13130</name>
</gene>
<comment type="caution">
    <text evidence="2">The sequence shown here is derived from an EMBL/GenBank/DDBJ whole genome shotgun (WGS) entry which is preliminary data.</text>
</comment>
<keyword evidence="3" id="KW-1185">Reference proteome</keyword>
<feature type="region of interest" description="Disordered" evidence="1">
    <location>
        <begin position="91"/>
        <end position="116"/>
    </location>
</feature>
<accession>A0A328ABJ9</accession>
<name>A0A328ABJ9_9CAUL</name>
<proteinExistence type="predicted"/>
<dbReference type="AlphaFoldDB" id="A0A328ABJ9"/>
<sequence length="116" mass="12812">MTTKRSRSAEAAFYQTLGTRGRVLFGRMLERADGDPAYARQLTHWLFHDSTVALYALAEPFGDWHDNAHFNGIASIDSAHLHARAMLRALRATGQSETSERGQGPTSAHDSCGRPK</sequence>
<evidence type="ECO:0000256" key="1">
    <source>
        <dbReference type="SAM" id="MobiDB-lite"/>
    </source>
</evidence>